<evidence type="ECO:0000313" key="8">
    <source>
        <dbReference type="Proteomes" id="UP000748752"/>
    </source>
</evidence>
<dbReference type="Gene3D" id="3.60.21.10">
    <property type="match status" value="1"/>
</dbReference>
<dbReference type="RefSeq" id="WP_200240156.1">
    <property type="nucleotide sequence ID" value="NZ_NRRV01000050.1"/>
</dbReference>
<evidence type="ECO:0000256" key="2">
    <source>
        <dbReference type="ARBA" id="ARBA00022801"/>
    </source>
</evidence>
<reference evidence="7 8" key="1">
    <citation type="journal article" date="2020" name="Microorganisms">
        <title>Osmotic Adaptation and Compatible Solute Biosynthesis of Phototrophic Bacteria as Revealed from Genome Analyses.</title>
        <authorList>
            <person name="Imhoff J.F."/>
            <person name="Rahn T."/>
            <person name="Kunzel S."/>
            <person name="Keller A."/>
            <person name="Neulinger S.C."/>
        </authorList>
    </citation>
    <scope>NUCLEOTIDE SEQUENCE [LARGE SCALE GENOMIC DNA]</scope>
    <source>
        <strain evidence="7 8">DSM 6210</strain>
    </source>
</reference>
<evidence type="ECO:0000313" key="7">
    <source>
        <dbReference type="EMBL" id="MBK1632530.1"/>
    </source>
</evidence>
<dbReference type="PANTHER" id="PTHR42988">
    <property type="entry name" value="PHOSPHOHYDROLASE"/>
    <property type="match status" value="1"/>
</dbReference>
<evidence type="ECO:0000256" key="5">
    <source>
        <dbReference type="SAM" id="MobiDB-lite"/>
    </source>
</evidence>
<evidence type="ECO:0000256" key="1">
    <source>
        <dbReference type="ARBA" id="ARBA00022723"/>
    </source>
</evidence>
<keyword evidence="3" id="KW-0408">Iron</keyword>
<proteinExistence type="inferred from homology"/>
<feature type="region of interest" description="Disordered" evidence="5">
    <location>
        <begin position="1"/>
        <end position="22"/>
    </location>
</feature>
<comment type="caution">
    <text evidence="7">The sequence shown here is derived from an EMBL/GenBank/DDBJ whole genome shotgun (WGS) entry which is preliminary data.</text>
</comment>
<dbReference type="InterPro" id="IPR004843">
    <property type="entry name" value="Calcineurin-like_PHP"/>
</dbReference>
<accession>A0ABS1CKV4</accession>
<dbReference type="EMBL" id="NRRV01000050">
    <property type="protein sequence ID" value="MBK1632530.1"/>
    <property type="molecule type" value="Genomic_DNA"/>
</dbReference>
<comment type="similarity">
    <text evidence="4">Belongs to the cyclic nucleotide phosphodiesterase class-III family.</text>
</comment>
<evidence type="ECO:0000259" key="6">
    <source>
        <dbReference type="Pfam" id="PF00149"/>
    </source>
</evidence>
<keyword evidence="8" id="KW-1185">Reference proteome</keyword>
<dbReference type="InterPro" id="IPR050884">
    <property type="entry name" value="CNP_phosphodiesterase-III"/>
</dbReference>
<evidence type="ECO:0000256" key="4">
    <source>
        <dbReference type="ARBA" id="ARBA00025742"/>
    </source>
</evidence>
<dbReference type="SUPFAM" id="SSF56300">
    <property type="entry name" value="Metallo-dependent phosphatases"/>
    <property type="match status" value="1"/>
</dbReference>
<organism evidence="7 8">
    <name type="scientific">Thiohalocapsa halophila</name>
    <dbReference type="NCBI Taxonomy" id="69359"/>
    <lineage>
        <taxon>Bacteria</taxon>
        <taxon>Pseudomonadati</taxon>
        <taxon>Pseudomonadota</taxon>
        <taxon>Gammaproteobacteria</taxon>
        <taxon>Chromatiales</taxon>
        <taxon>Chromatiaceae</taxon>
        <taxon>Thiohalocapsa</taxon>
    </lineage>
</organism>
<dbReference type="Pfam" id="PF00149">
    <property type="entry name" value="Metallophos"/>
    <property type="match status" value="1"/>
</dbReference>
<sequence>MADTDAPTPPAGDSGHAQQQQPAAAPYRLLQLTDLHLFADPQRRLLGQNTRRTLESVLTLAQTKYWPPDGIVLTGDLVHDEEPGAYDVLRRRFDGLRIPYHCIPGNHDRLDLLVGHLDAGAASALRLVTAGAWDLLLLDSTLPAQAGGHLDEGVLAGIAEHAAAASKRPTLVFLHHHLAPMGSHWIDTMQVDNGASALAALAHHPQLRAVICGHVHQHAEQEHGGVRLLATPSTCVQFLPDSDRFALDTLTPGYRWLDLYPDGRLTTGIERTAAYPEPLVPATEGY</sequence>
<keyword evidence="1" id="KW-0479">Metal-binding</keyword>
<dbReference type="InterPro" id="IPR029052">
    <property type="entry name" value="Metallo-depent_PP-like"/>
</dbReference>
<dbReference type="Proteomes" id="UP000748752">
    <property type="component" value="Unassembled WGS sequence"/>
</dbReference>
<dbReference type="PANTHER" id="PTHR42988:SF2">
    <property type="entry name" value="CYCLIC NUCLEOTIDE PHOSPHODIESTERASE CBUA0032-RELATED"/>
    <property type="match status" value="1"/>
</dbReference>
<feature type="domain" description="Calcineurin-like phosphoesterase" evidence="6">
    <location>
        <begin position="28"/>
        <end position="217"/>
    </location>
</feature>
<protein>
    <recommendedName>
        <fullName evidence="6">Calcineurin-like phosphoesterase domain-containing protein</fullName>
    </recommendedName>
</protein>
<evidence type="ECO:0000256" key="3">
    <source>
        <dbReference type="ARBA" id="ARBA00023004"/>
    </source>
</evidence>
<name>A0ABS1CKV4_9GAMM</name>
<gene>
    <name evidence="7" type="ORF">CKO31_17635</name>
</gene>
<keyword evidence="2" id="KW-0378">Hydrolase</keyword>